<organism evidence="2 3">
    <name type="scientific">Parapedobacter indicus</name>
    <dbReference type="NCBI Taxonomy" id="1477437"/>
    <lineage>
        <taxon>Bacteria</taxon>
        <taxon>Pseudomonadati</taxon>
        <taxon>Bacteroidota</taxon>
        <taxon>Sphingobacteriia</taxon>
        <taxon>Sphingobacteriales</taxon>
        <taxon>Sphingobacteriaceae</taxon>
        <taxon>Parapedobacter</taxon>
    </lineage>
</organism>
<dbReference type="OrthoDB" id="702709at2"/>
<dbReference type="RefSeq" id="WP_090628115.1">
    <property type="nucleotide sequence ID" value="NZ_FOQO01000007.1"/>
</dbReference>
<dbReference type="EMBL" id="FOQO01000007">
    <property type="protein sequence ID" value="SFJ05267.1"/>
    <property type="molecule type" value="Genomic_DNA"/>
</dbReference>
<evidence type="ECO:0000256" key="1">
    <source>
        <dbReference type="SAM" id="MobiDB-lite"/>
    </source>
</evidence>
<protein>
    <submittedName>
        <fullName evidence="2">Uncharacterized protein</fullName>
    </submittedName>
</protein>
<sequence length="243" mass="27959">MKFKQKKLKAENFRYVIKRVIKNPMIYLNDFFGSQTRINYWLRDINLIVNHAVCSDMACPALSESGFHCRQLIEQVEVAYVIYKQCRLKKHVKPLEFFKTKKDYWAFVLDGDVTFDGKVNPADTLSKFFSYQSLLGWYETLDDMMMYLADQTGWGDERFGDRIVAIRELLLRLAQALYHIYDNGGLSVQMPSYLTAYSVDAKDGDADEEGADEPVALGNAPEATGELPSDERTEEQNQPTETQ</sequence>
<evidence type="ECO:0000313" key="2">
    <source>
        <dbReference type="EMBL" id="SFJ05267.1"/>
    </source>
</evidence>
<dbReference type="STRING" id="1477437.SAMN05444682_107124"/>
<dbReference type="Proteomes" id="UP000198670">
    <property type="component" value="Unassembled WGS sequence"/>
</dbReference>
<name>A0A1I3N7P5_9SPHI</name>
<evidence type="ECO:0000313" key="3">
    <source>
        <dbReference type="Proteomes" id="UP000198670"/>
    </source>
</evidence>
<feature type="region of interest" description="Disordered" evidence="1">
    <location>
        <begin position="201"/>
        <end position="243"/>
    </location>
</feature>
<accession>A0A1I3N7P5</accession>
<keyword evidence="3" id="KW-1185">Reference proteome</keyword>
<proteinExistence type="predicted"/>
<dbReference type="AlphaFoldDB" id="A0A1I3N7P5"/>
<gene>
    <name evidence="2" type="ORF">SAMN05444682_107124</name>
</gene>
<reference evidence="2 3" key="1">
    <citation type="submission" date="2016-10" db="EMBL/GenBank/DDBJ databases">
        <authorList>
            <person name="de Groot N.N."/>
        </authorList>
    </citation>
    <scope>NUCLEOTIDE SEQUENCE [LARGE SCALE GENOMIC DNA]</scope>
    <source>
        <strain evidence="2 3">RK1</strain>
    </source>
</reference>